<feature type="domain" description="Methionyl-tRNA synthetase anticodon-binding" evidence="1">
    <location>
        <begin position="5"/>
        <end position="69"/>
    </location>
</feature>
<dbReference type="Gene3D" id="1.10.730.10">
    <property type="entry name" value="Isoleucyl-tRNA Synthetase, Domain 1"/>
    <property type="match status" value="1"/>
</dbReference>
<dbReference type="GO" id="GO:0004825">
    <property type="term" value="F:methionine-tRNA ligase activity"/>
    <property type="evidence" value="ECO:0007669"/>
    <property type="project" value="UniProtKB-EC"/>
</dbReference>
<reference evidence="2" key="1">
    <citation type="submission" date="2021-03" db="EMBL/GenBank/DDBJ databases">
        <authorList>
            <person name="Bekaert M."/>
        </authorList>
    </citation>
    <scope>NUCLEOTIDE SEQUENCE</scope>
</reference>
<dbReference type="EC" id="6.1.1.10" evidence="2"/>
<dbReference type="PANTHER" id="PTHR45765:SF1">
    <property type="entry name" value="METHIONINE--TRNA LIGASE, CYTOPLASMIC"/>
    <property type="match status" value="1"/>
</dbReference>
<dbReference type="OrthoDB" id="278212at2759"/>
<keyword evidence="2" id="KW-0436">Ligase</keyword>
<dbReference type="InterPro" id="IPR023458">
    <property type="entry name" value="Met-tRNA_ligase_1"/>
</dbReference>
<comment type="caution">
    <text evidence="2">The sequence shown here is derived from an EMBL/GenBank/DDBJ whole genome shotgun (WGS) entry which is preliminary data.</text>
</comment>
<organism evidence="2 3">
    <name type="scientific">Mytilus edulis</name>
    <name type="common">Blue mussel</name>
    <dbReference type="NCBI Taxonomy" id="6550"/>
    <lineage>
        <taxon>Eukaryota</taxon>
        <taxon>Metazoa</taxon>
        <taxon>Spiralia</taxon>
        <taxon>Lophotrochozoa</taxon>
        <taxon>Mollusca</taxon>
        <taxon>Bivalvia</taxon>
        <taxon>Autobranchia</taxon>
        <taxon>Pteriomorphia</taxon>
        <taxon>Mytilida</taxon>
        <taxon>Mytiloidea</taxon>
        <taxon>Mytilidae</taxon>
        <taxon>Mytilinae</taxon>
        <taxon>Mytilus</taxon>
    </lineage>
</organism>
<proteinExistence type="predicted"/>
<evidence type="ECO:0000313" key="2">
    <source>
        <dbReference type="EMBL" id="CAG2250962.1"/>
    </source>
</evidence>
<dbReference type="GO" id="GO:0005524">
    <property type="term" value="F:ATP binding"/>
    <property type="evidence" value="ECO:0007669"/>
    <property type="project" value="InterPro"/>
</dbReference>
<dbReference type="GO" id="GO:0006431">
    <property type="term" value="P:methionyl-tRNA aminoacylation"/>
    <property type="evidence" value="ECO:0007669"/>
    <property type="project" value="TreeGrafter"/>
</dbReference>
<dbReference type="Proteomes" id="UP000683360">
    <property type="component" value="Unassembled WGS sequence"/>
</dbReference>
<protein>
    <submittedName>
        <fullName evidence="2">MARS</fullName>
        <ecNumber evidence="2">6.1.1.10</ecNumber>
    </submittedName>
</protein>
<dbReference type="InterPro" id="IPR041872">
    <property type="entry name" value="Anticodon_Met"/>
</dbReference>
<dbReference type="EMBL" id="CAJPWZ010003072">
    <property type="protein sequence ID" value="CAG2250962.1"/>
    <property type="molecule type" value="Genomic_DNA"/>
</dbReference>
<evidence type="ECO:0000259" key="1">
    <source>
        <dbReference type="Pfam" id="PF19303"/>
    </source>
</evidence>
<name>A0A8S3V9X1_MYTED</name>
<sequence length="159" mass="17557">MSISRLGNQFMQSNKPWVLVKGSADDKSRSGTVVSLAVNIANLLSVLLQPYMPETSQTIQTQLNTPPDSNVVYREFVCHLLPGHKIGKVVKNCKSRQILGVAQTDANTRSISSLVAKTRELCHHRQRVQISSHLLQRKPTKHCSNCSCGVHSKAEVEQG</sequence>
<dbReference type="SUPFAM" id="SSF47323">
    <property type="entry name" value="Anticodon-binding domain of a subclass of class I aminoacyl-tRNA synthetases"/>
    <property type="match status" value="1"/>
</dbReference>
<dbReference type="AlphaFoldDB" id="A0A8S3V9X1"/>
<dbReference type="GO" id="GO:0017101">
    <property type="term" value="C:aminoacyl-tRNA synthetase multienzyme complex"/>
    <property type="evidence" value="ECO:0007669"/>
    <property type="project" value="TreeGrafter"/>
</dbReference>
<dbReference type="GO" id="GO:0005829">
    <property type="term" value="C:cytosol"/>
    <property type="evidence" value="ECO:0007669"/>
    <property type="project" value="TreeGrafter"/>
</dbReference>
<evidence type="ECO:0000313" key="3">
    <source>
        <dbReference type="Proteomes" id="UP000683360"/>
    </source>
</evidence>
<keyword evidence="3" id="KW-1185">Reference proteome</keyword>
<gene>
    <name evidence="2" type="ORF">MEDL_62641</name>
</gene>
<dbReference type="InterPro" id="IPR009080">
    <property type="entry name" value="tRNAsynth_Ia_anticodon-bd"/>
</dbReference>
<dbReference type="Pfam" id="PF19303">
    <property type="entry name" value="Anticodon_3"/>
    <property type="match status" value="1"/>
</dbReference>
<dbReference type="PANTHER" id="PTHR45765">
    <property type="entry name" value="METHIONINE--TRNA LIGASE"/>
    <property type="match status" value="1"/>
</dbReference>
<accession>A0A8S3V9X1</accession>